<dbReference type="EMBL" id="JACGWJ010000005">
    <property type="protein sequence ID" value="KAL0420175.1"/>
    <property type="molecule type" value="Genomic_DNA"/>
</dbReference>
<comment type="caution">
    <text evidence="1">The sequence shown here is derived from an EMBL/GenBank/DDBJ whole genome shotgun (WGS) entry which is preliminary data.</text>
</comment>
<evidence type="ECO:0000313" key="1">
    <source>
        <dbReference type="EMBL" id="KAL0420175.1"/>
    </source>
</evidence>
<reference evidence="1" key="2">
    <citation type="journal article" date="2024" name="Plant">
        <title>Genomic evolution and insights into agronomic trait innovations of Sesamum species.</title>
        <authorList>
            <person name="Miao H."/>
            <person name="Wang L."/>
            <person name="Qu L."/>
            <person name="Liu H."/>
            <person name="Sun Y."/>
            <person name="Le M."/>
            <person name="Wang Q."/>
            <person name="Wei S."/>
            <person name="Zheng Y."/>
            <person name="Lin W."/>
            <person name="Duan Y."/>
            <person name="Cao H."/>
            <person name="Xiong S."/>
            <person name="Wang X."/>
            <person name="Wei L."/>
            <person name="Li C."/>
            <person name="Ma Q."/>
            <person name="Ju M."/>
            <person name="Zhao R."/>
            <person name="Li G."/>
            <person name="Mu C."/>
            <person name="Tian Q."/>
            <person name="Mei H."/>
            <person name="Zhang T."/>
            <person name="Gao T."/>
            <person name="Zhang H."/>
        </authorList>
    </citation>
    <scope>NUCLEOTIDE SEQUENCE</scope>
    <source>
        <strain evidence="1">G02</strain>
    </source>
</reference>
<proteinExistence type="predicted"/>
<protein>
    <submittedName>
        <fullName evidence="1">Uncharacterized protein</fullName>
    </submittedName>
</protein>
<gene>
    <name evidence="1" type="ORF">Sradi_1431000</name>
</gene>
<accession>A0AAW2US22</accession>
<sequence>MGASNPPEDAKILSGKSALKMLHHPSSDWRWKYKVVSTDHVGQPPCWHTTTRLAGSDSCKTTISVWRSWNSPLQGRGPYEATAIRLPECEMAGL</sequence>
<name>A0AAW2US22_SESRA</name>
<dbReference type="AlphaFoldDB" id="A0AAW2US22"/>
<reference evidence="1" key="1">
    <citation type="submission" date="2020-06" db="EMBL/GenBank/DDBJ databases">
        <authorList>
            <person name="Li T."/>
            <person name="Hu X."/>
            <person name="Zhang T."/>
            <person name="Song X."/>
            <person name="Zhang H."/>
            <person name="Dai N."/>
            <person name="Sheng W."/>
            <person name="Hou X."/>
            <person name="Wei L."/>
        </authorList>
    </citation>
    <scope>NUCLEOTIDE SEQUENCE</scope>
    <source>
        <strain evidence="1">G02</strain>
        <tissue evidence="1">Leaf</tissue>
    </source>
</reference>
<organism evidence="1">
    <name type="scientific">Sesamum radiatum</name>
    <name type="common">Black benniseed</name>
    <dbReference type="NCBI Taxonomy" id="300843"/>
    <lineage>
        <taxon>Eukaryota</taxon>
        <taxon>Viridiplantae</taxon>
        <taxon>Streptophyta</taxon>
        <taxon>Embryophyta</taxon>
        <taxon>Tracheophyta</taxon>
        <taxon>Spermatophyta</taxon>
        <taxon>Magnoliopsida</taxon>
        <taxon>eudicotyledons</taxon>
        <taxon>Gunneridae</taxon>
        <taxon>Pentapetalae</taxon>
        <taxon>asterids</taxon>
        <taxon>lamiids</taxon>
        <taxon>Lamiales</taxon>
        <taxon>Pedaliaceae</taxon>
        <taxon>Sesamum</taxon>
    </lineage>
</organism>